<name>A0A5W5W3J8_SALNE</name>
<accession>A0A5W5W3J8</accession>
<sequence length="138" mass="15266">DMTAAWRANWLVWLTKSMTSCGFIVKSQNAGEKAMPDNMTVKRFKPVASAAISLSENGDYVRYEDYAALVDEMAALKQRICDEVKAEPHQEPVMKAVCTMCGENCTHPHSHPMKAVPVEPSLTHEAKACTAAPQREVK</sequence>
<protein>
    <submittedName>
        <fullName evidence="1">Uncharacterized protein</fullName>
    </submittedName>
</protein>
<dbReference type="EMBL" id="AAHKWI010000012">
    <property type="protein sequence ID" value="EBX3154218.1"/>
    <property type="molecule type" value="Genomic_DNA"/>
</dbReference>
<gene>
    <name evidence="1" type="ORF">DRT54_09065</name>
</gene>
<comment type="caution">
    <text evidence="1">The sequence shown here is derived from an EMBL/GenBank/DDBJ whole genome shotgun (WGS) entry which is preliminary data.</text>
</comment>
<feature type="non-terminal residue" evidence="1">
    <location>
        <position position="1"/>
    </location>
</feature>
<proteinExistence type="predicted"/>
<evidence type="ECO:0000313" key="1">
    <source>
        <dbReference type="EMBL" id="EBX3154218.1"/>
    </source>
</evidence>
<dbReference type="AlphaFoldDB" id="A0A5W5W3J8"/>
<organism evidence="1">
    <name type="scientific">Salmonella newport</name>
    <dbReference type="NCBI Taxonomy" id="108619"/>
    <lineage>
        <taxon>Bacteria</taxon>
        <taxon>Pseudomonadati</taxon>
        <taxon>Pseudomonadota</taxon>
        <taxon>Gammaproteobacteria</taxon>
        <taxon>Enterobacterales</taxon>
        <taxon>Enterobacteriaceae</taxon>
        <taxon>Salmonella</taxon>
    </lineage>
</organism>
<reference evidence="1" key="1">
    <citation type="submission" date="2018-07" db="EMBL/GenBank/DDBJ databases">
        <authorList>
            <person name="Ashton P.M."/>
            <person name="Dallman T."/>
            <person name="Nair S."/>
            <person name="De Pinna E."/>
            <person name="Peters T."/>
            <person name="Grant K."/>
        </authorList>
    </citation>
    <scope>NUCLEOTIDE SEQUENCE</scope>
    <source>
        <strain evidence="1">136562</strain>
    </source>
</reference>